<dbReference type="EMBL" id="BQNB010013271">
    <property type="protein sequence ID" value="GJT13934.1"/>
    <property type="molecule type" value="Genomic_DNA"/>
</dbReference>
<feature type="compositionally biased region" description="Polar residues" evidence="1">
    <location>
        <begin position="99"/>
        <end position="112"/>
    </location>
</feature>
<protein>
    <recommendedName>
        <fullName evidence="2">TRF2/HOY1 PH-like domain-containing protein</fullName>
    </recommendedName>
</protein>
<dbReference type="Pfam" id="PF24818">
    <property type="entry name" value="PH_TRF2_HOY1"/>
    <property type="match status" value="1"/>
</dbReference>
<dbReference type="Proteomes" id="UP001151760">
    <property type="component" value="Unassembled WGS sequence"/>
</dbReference>
<feature type="domain" description="TRF2/HOY1 PH-like" evidence="2">
    <location>
        <begin position="132"/>
        <end position="240"/>
    </location>
</feature>
<feature type="region of interest" description="Disordered" evidence="1">
    <location>
        <begin position="99"/>
        <end position="118"/>
    </location>
</feature>
<organism evidence="3 4">
    <name type="scientific">Tanacetum coccineum</name>
    <dbReference type="NCBI Taxonomy" id="301880"/>
    <lineage>
        <taxon>Eukaryota</taxon>
        <taxon>Viridiplantae</taxon>
        <taxon>Streptophyta</taxon>
        <taxon>Embryophyta</taxon>
        <taxon>Tracheophyta</taxon>
        <taxon>Spermatophyta</taxon>
        <taxon>Magnoliopsida</taxon>
        <taxon>eudicotyledons</taxon>
        <taxon>Gunneridae</taxon>
        <taxon>Pentapetalae</taxon>
        <taxon>asterids</taxon>
        <taxon>campanulids</taxon>
        <taxon>Asterales</taxon>
        <taxon>Asteraceae</taxon>
        <taxon>Asteroideae</taxon>
        <taxon>Anthemideae</taxon>
        <taxon>Anthemidinae</taxon>
        <taxon>Tanacetum</taxon>
    </lineage>
</organism>
<accession>A0ABQ5BKK0</accession>
<evidence type="ECO:0000313" key="3">
    <source>
        <dbReference type="EMBL" id="GJT13934.1"/>
    </source>
</evidence>
<proteinExistence type="predicted"/>
<name>A0ABQ5BKK0_9ASTR</name>
<evidence type="ECO:0000259" key="2">
    <source>
        <dbReference type="Pfam" id="PF24818"/>
    </source>
</evidence>
<reference evidence="3" key="1">
    <citation type="journal article" date="2022" name="Int. J. Mol. Sci.">
        <title>Draft Genome of Tanacetum Coccineum: Genomic Comparison of Closely Related Tanacetum-Family Plants.</title>
        <authorList>
            <person name="Yamashiro T."/>
            <person name="Shiraishi A."/>
            <person name="Nakayama K."/>
            <person name="Satake H."/>
        </authorList>
    </citation>
    <scope>NUCLEOTIDE SEQUENCE</scope>
</reference>
<keyword evidence="4" id="KW-1185">Reference proteome</keyword>
<sequence>MESNGGDNQNHSSDNNQQEYHQHQRIRLNEYPLHAYHQTGFNGDTMRYLLSGSNEKNRQARGVHLQTSYKNSVTEVGESSNRIIIDQQVEESPIGLSLSKSTPVVNQSQTSNKQKRKKELIASEESKLKAVNFSATSIQIGHWVKEAKNAGDVVVKFYYGKKKLVWEFLYGSLKKKMEIQWSQVSAIKTFDDEHLNGYLVLELSEPPEFSEEYDFTAKTHTKWRKTGDDFTGGQASTYSASIHATNNGNHLGEFIHYVPNVVQPSGCFVGLVYPNIPSPALNQIARRGSYETPGTNGVTPPTLNQIATRDLYETPGTNDVYTSALNQIATSDLYETPGTNGVYIPALNQIATRDLYETPGTNGVYTSALNQIATSDLYETPGTNGVYIPALNQIATRDTYETPGTNGVYTPALNQIATTDTYETPGTNGVYTPALNQIATRDTYETPGTNGVYTPALNQIATRDTYETPGTTGVYTPALNQIATRDTYETPGTNDVYTPALNQIGTRDLYKTQGTNGVWVQRGNNGNQEISFTPKRDDEDITDLETETLPQYTNEQTFLNDNQTNKPSDQSYLMNPNTHHQNFEDSSMLPVGAVIPMVDSGIGGSQATNYLECLDEHDIALLESFTNIDDLINCDDAANGNDFEDAFKTSDGNVFPPEP</sequence>
<dbReference type="PANTHER" id="PTHR33494:SF5">
    <property type="entry name" value="F10A16.6 PROTEIN"/>
    <property type="match status" value="1"/>
</dbReference>
<evidence type="ECO:0000313" key="4">
    <source>
        <dbReference type="Proteomes" id="UP001151760"/>
    </source>
</evidence>
<gene>
    <name evidence="3" type="ORF">Tco_0860976</name>
</gene>
<dbReference type="InterPro" id="IPR057939">
    <property type="entry name" value="TRF2_HOY1_PH"/>
</dbReference>
<feature type="compositionally biased region" description="Low complexity" evidence="1">
    <location>
        <begin position="1"/>
        <end position="18"/>
    </location>
</feature>
<dbReference type="PANTHER" id="PTHR33494">
    <property type="entry name" value="OS02G0793800 PROTEIN"/>
    <property type="match status" value="1"/>
</dbReference>
<evidence type="ECO:0000256" key="1">
    <source>
        <dbReference type="SAM" id="MobiDB-lite"/>
    </source>
</evidence>
<comment type="caution">
    <text evidence="3">The sequence shown here is derived from an EMBL/GenBank/DDBJ whole genome shotgun (WGS) entry which is preliminary data.</text>
</comment>
<feature type="region of interest" description="Disordered" evidence="1">
    <location>
        <begin position="1"/>
        <end position="23"/>
    </location>
</feature>
<reference evidence="3" key="2">
    <citation type="submission" date="2022-01" db="EMBL/GenBank/DDBJ databases">
        <authorList>
            <person name="Yamashiro T."/>
            <person name="Shiraishi A."/>
            <person name="Satake H."/>
            <person name="Nakayama K."/>
        </authorList>
    </citation>
    <scope>NUCLEOTIDE SEQUENCE</scope>
</reference>